<evidence type="ECO:0000256" key="4">
    <source>
        <dbReference type="ARBA" id="ARBA00022475"/>
    </source>
</evidence>
<feature type="transmembrane region" description="Helical" evidence="14">
    <location>
        <begin position="115"/>
        <end position="138"/>
    </location>
</feature>
<feature type="transmembrane region" description="Helical" evidence="14">
    <location>
        <begin position="753"/>
        <end position="774"/>
    </location>
</feature>
<keyword evidence="3" id="KW-0813">Transport</keyword>
<keyword evidence="6" id="KW-0769">Symport</keyword>
<evidence type="ECO:0000256" key="8">
    <source>
        <dbReference type="ARBA" id="ARBA00023053"/>
    </source>
</evidence>
<feature type="transmembrane region" description="Helical" evidence="14">
    <location>
        <begin position="6"/>
        <end position="25"/>
    </location>
</feature>
<feature type="transmembrane region" description="Helical" evidence="14">
    <location>
        <begin position="375"/>
        <end position="394"/>
    </location>
</feature>
<keyword evidence="8" id="KW-0915">Sodium</keyword>
<keyword evidence="7 14" id="KW-1133">Transmembrane helix</keyword>
<accession>A0A518DLJ0</accession>
<dbReference type="RefSeq" id="WP_145048870.1">
    <property type="nucleotide sequence ID" value="NZ_CP036433.1"/>
</dbReference>
<evidence type="ECO:0000256" key="9">
    <source>
        <dbReference type="ARBA" id="ARBA00023065"/>
    </source>
</evidence>
<evidence type="ECO:0000256" key="5">
    <source>
        <dbReference type="ARBA" id="ARBA00022692"/>
    </source>
</evidence>
<dbReference type="EMBL" id="CP036433">
    <property type="protein sequence ID" value="QDU92695.1"/>
    <property type="molecule type" value="Genomic_DNA"/>
</dbReference>
<reference evidence="15 16" key="1">
    <citation type="submission" date="2019-02" db="EMBL/GenBank/DDBJ databases">
        <title>Deep-cultivation of Planctomycetes and their phenomic and genomic characterization uncovers novel biology.</title>
        <authorList>
            <person name="Wiegand S."/>
            <person name="Jogler M."/>
            <person name="Boedeker C."/>
            <person name="Pinto D."/>
            <person name="Vollmers J."/>
            <person name="Rivas-Marin E."/>
            <person name="Kohn T."/>
            <person name="Peeters S.H."/>
            <person name="Heuer A."/>
            <person name="Rast P."/>
            <person name="Oberbeckmann S."/>
            <person name="Bunk B."/>
            <person name="Jeske O."/>
            <person name="Meyerdierks A."/>
            <person name="Storesund J.E."/>
            <person name="Kallscheuer N."/>
            <person name="Luecker S."/>
            <person name="Lage O.M."/>
            <person name="Pohl T."/>
            <person name="Merkel B.J."/>
            <person name="Hornburger P."/>
            <person name="Mueller R.-W."/>
            <person name="Bruemmer F."/>
            <person name="Labrenz M."/>
            <person name="Spormann A.M."/>
            <person name="Op den Camp H."/>
            <person name="Overmann J."/>
            <person name="Amann R."/>
            <person name="Jetten M.S.M."/>
            <person name="Mascher T."/>
            <person name="Medema M.H."/>
            <person name="Devos D.P."/>
            <person name="Kaster A.-K."/>
            <person name="Ovreas L."/>
            <person name="Rohde M."/>
            <person name="Galperin M.Y."/>
            <person name="Jogler C."/>
        </authorList>
    </citation>
    <scope>NUCLEOTIDE SEQUENCE [LARGE SCALE GENOMIC DNA]</scope>
    <source>
        <strain evidence="15 16">Pla85_3_4</strain>
    </source>
</reference>
<dbReference type="PROSITE" id="PS50283">
    <property type="entry name" value="NA_SOLUT_SYMP_3"/>
    <property type="match status" value="1"/>
</dbReference>
<dbReference type="OrthoDB" id="223206at2"/>
<dbReference type="GO" id="GO:0006814">
    <property type="term" value="P:sodium ion transport"/>
    <property type="evidence" value="ECO:0007669"/>
    <property type="project" value="UniProtKB-KW"/>
</dbReference>
<organism evidence="15 16">
    <name type="scientific">Lignipirellula cremea</name>
    <dbReference type="NCBI Taxonomy" id="2528010"/>
    <lineage>
        <taxon>Bacteria</taxon>
        <taxon>Pseudomonadati</taxon>
        <taxon>Planctomycetota</taxon>
        <taxon>Planctomycetia</taxon>
        <taxon>Pirellulales</taxon>
        <taxon>Pirellulaceae</taxon>
        <taxon>Lignipirellula</taxon>
    </lineage>
</organism>
<evidence type="ECO:0000256" key="2">
    <source>
        <dbReference type="ARBA" id="ARBA00006434"/>
    </source>
</evidence>
<keyword evidence="10 14" id="KW-0472">Membrane</keyword>
<dbReference type="InterPro" id="IPR001734">
    <property type="entry name" value="Na/solute_symporter"/>
</dbReference>
<feature type="transmembrane region" description="Helical" evidence="14">
    <location>
        <begin position="74"/>
        <end position="94"/>
    </location>
</feature>
<dbReference type="GO" id="GO:0005886">
    <property type="term" value="C:plasma membrane"/>
    <property type="evidence" value="ECO:0007669"/>
    <property type="project" value="UniProtKB-SubCell"/>
</dbReference>
<feature type="transmembrane region" description="Helical" evidence="14">
    <location>
        <begin position="400"/>
        <end position="424"/>
    </location>
</feature>
<comment type="similarity">
    <text evidence="2 13">Belongs to the sodium:solute symporter (SSF) (TC 2.A.21) family.</text>
</comment>
<evidence type="ECO:0000256" key="13">
    <source>
        <dbReference type="RuleBase" id="RU362091"/>
    </source>
</evidence>
<evidence type="ECO:0000256" key="10">
    <source>
        <dbReference type="ARBA" id="ARBA00023136"/>
    </source>
</evidence>
<gene>
    <name evidence="15" type="primary">putP_1</name>
    <name evidence="15" type="ORF">Pla8534_04430</name>
</gene>
<feature type="transmembrane region" description="Helical" evidence="14">
    <location>
        <begin position="199"/>
        <end position="217"/>
    </location>
</feature>
<comment type="subcellular location">
    <subcellularLocation>
        <location evidence="1">Cell membrane</location>
        <topology evidence="1">Multi-pass membrane protein</topology>
    </subcellularLocation>
</comment>
<protein>
    <submittedName>
        <fullName evidence="15">Sodium/proline symporter</fullName>
    </submittedName>
</protein>
<feature type="transmembrane region" description="Helical" evidence="14">
    <location>
        <begin position="674"/>
        <end position="692"/>
    </location>
</feature>
<feature type="transmembrane region" description="Helical" evidence="14">
    <location>
        <begin position="267"/>
        <end position="287"/>
    </location>
</feature>
<evidence type="ECO:0000256" key="14">
    <source>
        <dbReference type="SAM" id="Phobius"/>
    </source>
</evidence>
<dbReference type="PANTHER" id="PTHR48086:SF3">
    <property type="entry name" value="SODIUM_PROLINE SYMPORTER"/>
    <property type="match status" value="1"/>
</dbReference>
<feature type="transmembrane region" description="Helical" evidence="14">
    <location>
        <begin position="431"/>
        <end position="451"/>
    </location>
</feature>
<keyword evidence="9" id="KW-0406">Ion transport</keyword>
<evidence type="ECO:0000256" key="3">
    <source>
        <dbReference type="ARBA" id="ARBA00022448"/>
    </source>
</evidence>
<dbReference type="InterPro" id="IPR038377">
    <property type="entry name" value="Na/Glc_symporter_sf"/>
</dbReference>
<dbReference type="CDD" id="cd10322">
    <property type="entry name" value="SLC5sbd"/>
    <property type="match status" value="1"/>
</dbReference>
<dbReference type="PANTHER" id="PTHR48086">
    <property type="entry name" value="SODIUM/PROLINE SYMPORTER-RELATED"/>
    <property type="match status" value="1"/>
</dbReference>
<proteinExistence type="inferred from homology"/>
<dbReference type="InterPro" id="IPR050277">
    <property type="entry name" value="Sodium:Solute_Symporter"/>
</dbReference>
<dbReference type="GO" id="GO:0015293">
    <property type="term" value="F:symporter activity"/>
    <property type="evidence" value="ECO:0007669"/>
    <property type="project" value="UniProtKB-KW"/>
</dbReference>
<evidence type="ECO:0000313" key="15">
    <source>
        <dbReference type="EMBL" id="QDU92695.1"/>
    </source>
</evidence>
<keyword evidence="4" id="KW-1003">Cell membrane</keyword>
<dbReference type="Gene3D" id="1.20.1730.10">
    <property type="entry name" value="Sodium/glucose cotransporter"/>
    <property type="match status" value="1"/>
</dbReference>
<feature type="transmembrane region" description="Helical" evidence="14">
    <location>
        <begin position="457"/>
        <end position="477"/>
    </location>
</feature>
<evidence type="ECO:0000256" key="7">
    <source>
        <dbReference type="ARBA" id="ARBA00022989"/>
    </source>
</evidence>
<feature type="transmembrane region" description="Helical" evidence="14">
    <location>
        <begin position="308"/>
        <end position="329"/>
    </location>
</feature>
<dbReference type="Pfam" id="PF00474">
    <property type="entry name" value="SSF"/>
    <property type="match status" value="1"/>
</dbReference>
<feature type="transmembrane region" description="Helical" evidence="14">
    <location>
        <begin position="170"/>
        <end position="192"/>
    </location>
</feature>
<evidence type="ECO:0000256" key="1">
    <source>
        <dbReference type="ARBA" id="ARBA00004651"/>
    </source>
</evidence>
<keyword evidence="5 14" id="KW-0812">Transmembrane</keyword>
<evidence type="ECO:0000256" key="11">
    <source>
        <dbReference type="ARBA" id="ARBA00023201"/>
    </source>
</evidence>
<evidence type="ECO:0000256" key="6">
    <source>
        <dbReference type="ARBA" id="ARBA00022847"/>
    </source>
</evidence>
<comment type="catalytic activity">
    <reaction evidence="12">
        <text>L-proline(in) + Na(+)(in) = L-proline(out) + Na(+)(out)</text>
        <dbReference type="Rhea" id="RHEA:28967"/>
        <dbReference type="ChEBI" id="CHEBI:29101"/>
        <dbReference type="ChEBI" id="CHEBI:60039"/>
    </reaction>
</comment>
<keyword evidence="11" id="KW-0739">Sodium transport</keyword>
<name>A0A518DLJ0_9BACT</name>
<evidence type="ECO:0000256" key="12">
    <source>
        <dbReference type="ARBA" id="ARBA00033708"/>
    </source>
</evidence>
<dbReference type="AlphaFoldDB" id="A0A518DLJ0"/>
<keyword evidence="16" id="KW-1185">Reference proteome</keyword>
<evidence type="ECO:0000313" key="16">
    <source>
        <dbReference type="Proteomes" id="UP000317648"/>
    </source>
</evidence>
<sequence length="779" mass="85396">MQVLDYIVLGGYFVAMIAIGIWCSLRIKKQEDFFMGGRGFGKLLQTFAAFGAGTGSQDPITVGRTTWTSGLSGIWSALLWLFVTPFYWITAVWYRRMRHLTLADWWVERYESKPIGVAYCLFAFVFQILYLSTMFSAISKVAQPLLGTEAVLALTKLIGSTDPGDLRFTLVPTIAVVVVVYGVLGGLAAAYWTDLIQGLCIILLSVILIPAGLSQLVTQFGDQYQVAGTGDPVSGLSNGFSIMHERLSSDYFQLFGGPSSGEFPPHYIIALTMLGLIGIVVQPHFIATGGGSAKSENAARIGLVTGNFLKRACTIGWAITALVALALLAGDMQTVQDPDEIWGIATERLLAPLGVGLVGLMLACLLAAMMSSADCYMLIASALFVRNIYAAYFVPKASEAQYVFVGRLMSFLIVFGAASMAIFFNDVFKQYVLSLEFAAMFGAPFWLGIWWRRASTGGAWLTVSVSLTLFFVLPALAPMIYPPLVDNPAYTRTTDVVTKVTHRLATPVDAERRQAEIDYWDHSQVALQAAKEEFSRTRWILDVDSVSEGDRLPTEADVASYQKALAGLKTAKAAIKGPRPEPVVTGQPYEHVLKFGGNPIFWTSLKTIDSKGNQQEGEPVETENSNGNVVVTTRAEPRGVFQGEGSFDFTLAAYDGLGFDLTNVTKPTLVTLRYIPLLSLPFILMVVFSLMTPPNSEAGLNRYYAKMRTPVLPEPDEDVKELEKSYAQPHRFESKRLFKFWGLEIQKPSLFDVGGFFASVAICLVFLAVAWWLANLGAF</sequence>
<dbReference type="KEGG" id="lcre:Pla8534_04430"/>
<dbReference type="Proteomes" id="UP000317648">
    <property type="component" value="Chromosome"/>
</dbReference>
<feature type="transmembrane region" description="Helical" evidence="14">
    <location>
        <begin position="349"/>
        <end position="368"/>
    </location>
</feature>